<dbReference type="SUPFAM" id="SSF52833">
    <property type="entry name" value="Thioredoxin-like"/>
    <property type="match status" value="1"/>
</dbReference>
<evidence type="ECO:0000256" key="1">
    <source>
        <dbReference type="ARBA" id="ARBA00023157"/>
    </source>
</evidence>
<dbReference type="InterPro" id="IPR037047">
    <property type="entry name" value="PITH_dom_sf"/>
</dbReference>
<evidence type="ECO:0000259" key="2">
    <source>
        <dbReference type="PROSITE" id="PS51352"/>
    </source>
</evidence>
<evidence type="ECO:0000313" key="4">
    <source>
        <dbReference type="EMBL" id="KAJ8036606.1"/>
    </source>
</evidence>
<sequence>MASPVPNNLYVIENDAQFSTRLSEAGVKLVVIDFFATWCGPCKNIAPYVTQYAAKYPEANFFKVDVDKCKTTQDTYKVTAMPTFVFVKNGRTVAEFKGADPKKLEDTIKMHYSVESEGGGSSGVPGYIDLLSLINKSQVECLNESDDHPLSHCLTTGGQYLESDCDEQLIISVAFQSNVKLHSLKIHGPENNAPKTVKIFINQPSTLDFDKAERGEAVQTLILTNEDVVKDAIIPLKFVKFQNVQNITLFVQDNLGDEEVTHIDFLSFIGAEIGNSTNMGEFKRVAGKKGESH</sequence>
<dbReference type="InterPro" id="IPR010400">
    <property type="entry name" value="PITH_dom"/>
</dbReference>
<dbReference type="PANTHER" id="PTHR46115">
    <property type="entry name" value="THIOREDOXIN-LIKE PROTEIN 1"/>
    <property type="match status" value="1"/>
</dbReference>
<dbReference type="PRINTS" id="PR00421">
    <property type="entry name" value="THIOREDOXIN"/>
</dbReference>
<dbReference type="Pfam" id="PF00085">
    <property type="entry name" value="Thioredoxin"/>
    <property type="match status" value="1"/>
</dbReference>
<proteinExistence type="predicted"/>
<feature type="domain" description="PITH" evidence="3">
    <location>
        <begin position="119"/>
        <end position="289"/>
    </location>
</feature>
<keyword evidence="5" id="KW-1185">Reference proteome</keyword>
<dbReference type="InterPro" id="IPR017937">
    <property type="entry name" value="Thioredoxin_CS"/>
</dbReference>
<dbReference type="PROSITE" id="PS51532">
    <property type="entry name" value="PITH"/>
    <property type="match status" value="1"/>
</dbReference>
<dbReference type="PROSITE" id="PS00194">
    <property type="entry name" value="THIOREDOXIN_1"/>
    <property type="match status" value="1"/>
</dbReference>
<keyword evidence="1" id="KW-1015">Disulfide bond</keyword>
<dbReference type="Pfam" id="PF06201">
    <property type="entry name" value="PITH"/>
    <property type="match status" value="1"/>
</dbReference>
<name>A0A9Q1C243_HOLLE</name>
<dbReference type="Gene3D" id="2.60.120.470">
    <property type="entry name" value="PITH domain"/>
    <property type="match status" value="1"/>
</dbReference>
<evidence type="ECO:0000259" key="3">
    <source>
        <dbReference type="PROSITE" id="PS51532"/>
    </source>
</evidence>
<accession>A0A9Q1C243</accession>
<dbReference type="Proteomes" id="UP001152320">
    <property type="component" value="Chromosome 9"/>
</dbReference>
<dbReference type="AlphaFoldDB" id="A0A9Q1C243"/>
<dbReference type="InterPro" id="IPR036249">
    <property type="entry name" value="Thioredoxin-like_sf"/>
</dbReference>
<dbReference type="InterPro" id="IPR013766">
    <property type="entry name" value="Thioredoxin_domain"/>
</dbReference>
<feature type="domain" description="Thioredoxin" evidence="2">
    <location>
        <begin position="1"/>
        <end position="113"/>
    </location>
</feature>
<dbReference type="Gene3D" id="3.40.30.10">
    <property type="entry name" value="Glutaredoxin"/>
    <property type="match status" value="1"/>
</dbReference>
<dbReference type="PROSITE" id="PS51352">
    <property type="entry name" value="THIOREDOXIN_2"/>
    <property type="match status" value="1"/>
</dbReference>
<organism evidence="4 5">
    <name type="scientific">Holothuria leucospilota</name>
    <name type="common">Black long sea cucumber</name>
    <name type="synonym">Mertensiothuria leucospilota</name>
    <dbReference type="NCBI Taxonomy" id="206669"/>
    <lineage>
        <taxon>Eukaryota</taxon>
        <taxon>Metazoa</taxon>
        <taxon>Echinodermata</taxon>
        <taxon>Eleutherozoa</taxon>
        <taxon>Echinozoa</taxon>
        <taxon>Holothuroidea</taxon>
        <taxon>Aspidochirotacea</taxon>
        <taxon>Aspidochirotida</taxon>
        <taxon>Holothuriidae</taxon>
        <taxon>Holothuria</taxon>
    </lineage>
</organism>
<comment type="caution">
    <text evidence="4">The sequence shown here is derived from an EMBL/GenBank/DDBJ whole genome shotgun (WGS) entry which is preliminary data.</text>
</comment>
<dbReference type="GO" id="GO:0005737">
    <property type="term" value="C:cytoplasm"/>
    <property type="evidence" value="ECO:0007669"/>
    <property type="project" value="UniProtKB-ARBA"/>
</dbReference>
<dbReference type="FunFam" id="3.40.30.10:FF:000245">
    <property type="entry name" value="Thioredoxin"/>
    <property type="match status" value="1"/>
</dbReference>
<evidence type="ECO:0000313" key="5">
    <source>
        <dbReference type="Proteomes" id="UP001152320"/>
    </source>
</evidence>
<dbReference type="InterPro" id="IPR008979">
    <property type="entry name" value="Galactose-bd-like_sf"/>
</dbReference>
<reference evidence="4" key="1">
    <citation type="submission" date="2021-10" db="EMBL/GenBank/DDBJ databases">
        <title>Tropical sea cucumber genome reveals ecological adaptation and Cuvierian tubules defense mechanism.</title>
        <authorList>
            <person name="Chen T."/>
        </authorList>
    </citation>
    <scope>NUCLEOTIDE SEQUENCE</scope>
    <source>
        <strain evidence="4">Nanhai2018</strain>
        <tissue evidence="4">Muscle</tissue>
    </source>
</reference>
<protein>
    <submittedName>
        <fullName evidence="4">Thioredoxin-like protein 1</fullName>
    </submittedName>
</protein>
<dbReference type="EMBL" id="JAIZAY010000009">
    <property type="protein sequence ID" value="KAJ8036606.1"/>
    <property type="molecule type" value="Genomic_DNA"/>
</dbReference>
<dbReference type="CDD" id="cd02947">
    <property type="entry name" value="TRX_family"/>
    <property type="match status" value="1"/>
</dbReference>
<dbReference type="OrthoDB" id="2121326at2759"/>
<dbReference type="SUPFAM" id="SSF49785">
    <property type="entry name" value="Galactose-binding domain-like"/>
    <property type="match status" value="1"/>
</dbReference>
<gene>
    <name evidence="4" type="ORF">HOLleu_20626</name>
</gene>